<sequence>MKWTKILTNLSIYLAIYLSFGDAGSQSIVLGNRSRIDAGVLQYSNANRPQIFDWEGVRDIKRIRQQSDRTSKSTKEPSRTSSTPRGSWRESVLEKKPPIQPAPYSRQFTGKYGQTGVPKTISPRSGDSDERKHHDYWDSVRKGETIRRHSIELQYTPTEATDAWVPEPQYPPFWRSNSPFHDKSYPDPTFFHQIGVNVIRNGPSYQKFEFQKWALQPGAVILVSPKDQHLVFSWTEASIDPSNLMYWVWQAGAAPPPGEQRQPLKYITIYDLRPSSSQTLGIITTVISKRRDKTKSWFSMSVPSFEGQTMYDSQDIEIWDALIGTAEIAAVQTMANTYRRGLQNSIISKVHFWIKNFNSRADGLEQTANILVELKQDLQSTKGPKKSINPEHSEELLTPTSLRDRYSIYSEEPVKSPLGYSGEEAFDITMNPVFNELAGTTYNYAPGLYGYPHLPTYQTVRVNCLTALGTNLELEISTSGQEEHVVIMECQEGVEEDELLGDIIWQVWEQREGSYQTLQDITFVAIAQKTLAVIENARRELGLEGHDVMILDWFNERDRGLIGEFWLTRELSAVVQLIQFQDSLFVVSTIEVSYPIEGEFQDQPILLVRLTTDEAEAEKEESLRLDEWIRNIEVGIDLRAAMNLAQAKPPAISYQGIEKFVLDYAPTKLEANPTSDLIKDAIAASGASFTFKAHKLFQKRVAEDIRQPQHIQIVVNKQLKLFKSVHMAHMAIISYPGSTEGLNDEIRPLSDILYLCWRKFYDASRITNLEKSAGLNLPHYFSIVDIGQETQAIIQEVFIQGDLGPDDQLWMSGDSVNDEKATVYEKSRWLAMLGTVEVTAIEEMNIRYSRDLNSQRIAEIFIRWTNTDPHWQLGGNALYWGRRPQIFVVCKTKSTANAVLNDYRENSYLAMALDTGERLELEAQILRYLRKPEPWPATSLGLVVELQTDIPSPSPAIQLFKLSGMKTKEDPKRPGTYVRLTVSSVEALYNALIFVSDADRHLIIERIFWDRGVFEVEDVMKTMAHIYFQVWNAYSTEILAVSPDTHEPAELSELMRRHYLRGVSLLRLSPYTQQIIRNLDRRKVLYKNGVIRVYQAGANRSAENRAMFLALLGAPEVGAVQKMLLDHPERTYRAVINSILVRYNPETQSLEAFVKLFFNSPKNDGETMNWLEAVS</sequence>
<proteinExistence type="predicted"/>
<keyword evidence="4" id="KW-1185">Reference proteome</keyword>
<feature type="compositionally biased region" description="Basic and acidic residues" evidence="1">
    <location>
        <begin position="126"/>
        <end position="136"/>
    </location>
</feature>
<feature type="chain" id="PRO_5004548620" evidence="2">
    <location>
        <begin position="26"/>
        <end position="1175"/>
    </location>
</feature>
<evidence type="ECO:0000256" key="1">
    <source>
        <dbReference type="SAM" id="MobiDB-lite"/>
    </source>
</evidence>
<accession>S8BNR7</accession>
<reference evidence="4" key="2">
    <citation type="submission" date="2013-04" db="EMBL/GenBank/DDBJ databases">
        <title>Genomic mechanisms accounting for the adaptation to parasitism in nematode-trapping fungi.</title>
        <authorList>
            <person name="Ahren D.G."/>
        </authorList>
    </citation>
    <scope>NUCLEOTIDE SEQUENCE [LARGE SCALE GENOMIC DNA]</scope>
    <source>
        <strain evidence="4">CBS 200.50</strain>
    </source>
</reference>
<feature type="signal peptide" evidence="2">
    <location>
        <begin position="1"/>
        <end position="25"/>
    </location>
</feature>
<feature type="compositionally biased region" description="Basic and acidic residues" evidence="1">
    <location>
        <begin position="63"/>
        <end position="78"/>
    </location>
</feature>
<evidence type="ECO:0000256" key="2">
    <source>
        <dbReference type="SAM" id="SignalP"/>
    </source>
</evidence>
<comment type="caution">
    <text evidence="3">The sequence shown here is derived from an EMBL/GenBank/DDBJ whole genome shotgun (WGS) entry which is preliminary data.</text>
</comment>
<protein>
    <submittedName>
        <fullName evidence="3">Uncharacterized protein</fullName>
    </submittedName>
</protein>
<dbReference type="Proteomes" id="UP000015100">
    <property type="component" value="Unassembled WGS sequence"/>
</dbReference>
<feature type="compositionally biased region" description="Basic and acidic residues" evidence="1">
    <location>
        <begin position="87"/>
        <end position="97"/>
    </location>
</feature>
<evidence type="ECO:0000313" key="3">
    <source>
        <dbReference type="EMBL" id="EPS41138.1"/>
    </source>
</evidence>
<feature type="region of interest" description="Disordered" evidence="1">
    <location>
        <begin position="63"/>
        <end position="136"/>
    </location>
</feature>
<reference evidence="3 4" key="1">
    <citation type="journal article" date="2013" name="PLoS Genet.">
        <title>Genomic mechanisms accounting for the adaptation to parasitism in nematode-trapping fungi.</title>
        <authorList>
            <person name="Meerupati T."/>
            <person name="Andersson K.M."/>
            <person name="Friman E."/>
            <person name="Kumar D."/>
            <person name="Tunlid A."/>
            <person name="Ahren D."/>
        </authorList>
    </citation>
    <scope>NUCLEOTIDE SEQUENCE [LARGE SCALE GENOMIC DNA]</scope>
    <source>
        <strain evidence="3 4">CBS 200.50</strain>
    </source>
</reference>
<organism evidence="3 4">
    <name type="scientific">Dactylellina haptotyla (strain CBS 200.50)</name>
    <name type="common">Nematode-trapping fungus</name>
    <name type="synonym">Monacrosporium haptotylum</name>
    <dbReference type="NCBI Taxonomy" id="1284197"/>
    <lineage>
        <taxon>Eukaryota</taxon>
        <taxon>Fungi</taxon>
        <taxon>Dikarya</taxon>
        <taxon>Ascomycota</taxon>
        <taxon>Pezizomycotina</taxon>
        <taxon>Orbiliomycetes</taxon>
        <taxon>Orbiliales</taxon>
        <taxon>Orbiliaceae</taxon>
        <taxon>Dactylellina</taxon>
    </lineage>
</organism>
<evidence type="ECO:0000313" key="4">
    <source>
        <dbReference type="Proteomes" id="UP000015100"/>
    </source>
</evidence>
<keyword evidence="2" id="KW-0732">Signal</keyword>
<dbReference type="EMBL" id="AQGS01000256">
    <property type="protein sequence ID" value="EPS41138.1"/>
    <property type="molecule type" value="Genomic_DNA"/>
</dbReference>
<dbReference type="HOGENOM" id="CLU_273631_0_0_1"/>
<dbReference type="AlphaFoldDB" id="S8BNR7"/>
<gene>
    <name evidence="3" type="ORF">H072_4953</name>
</gene>
<dbReference type="OrthoDB" id="10586846at2759"/>
<name>S8BNR7_DACHA</name>